<comment type="caution">
    <text evidence="1">The sequence shown here is derived from an EMBL/GenBank/DDBJ whole genome shotgun (WGS) entry which is preliminary data.</text>
</comment>
<protein>
    <submittedName>
        <fullName evidence="1">Uncharacterized protein</fullName>
    </submittedName>
</protein>
<sequence length="63" mass="6920">MSSLASFQLSVISYQLSVISYQLSVISYQLSVLDKGGKLTIFNTYLLIEKIGTIVISDKSDTV</sequence>
<dbReference type="AlphaFoldDB" id="A0A552DL15"/>
<gene>
    <name evidence="1" type="ORF">EWV81_17325</name>
</gene>
<proteinExistence type="predicted"/>
<dbReference type="Proteomes" id="UP000319313">
    <property type="component" value="Unassembled WGS sequence"/>
</dbReference>
<organism evidence="1 2">
    <name type="scientific">Microcystis aeruginosa Ma_SC_T_19800800_S464</name>
    <dbReference type="NCBI Taxonomy" id="2486257"/>
    <lineage>
        <taxon>Bacteria</taxon>
        <taxon>Bacillati</taxon>
        <taxon>Cyanobacteriota</taxon>
        <taxon>Cyanophyceae</taxon>
        <taxon>Oscillatoriophycideae</taxon>
        <taxon>Chroococcales</taxon>
        <taxon>Microcystaceae</taxon>
        <taxon>Microcystis</taxon>
    </lineage>
</organism>
<reference evidence="1 2" key="1">
    <citation type="submission" date="2019-01" db="EMBL/GenBank/DDBJ databases">
        <title>Coherence of Microcystis species and biogeography revealed through population genomics.</title>
        <authorList>
            <person name="Perez-Carrascal O.M."/>
            <person name="Terrat Y."/>
            <person name="Giani A."/>
            <person name="Fortin N."/>
            <person name="Tromas N."/>
            <person name="Shapiro B.J."/>
        </authorList>
    </citation>
    <scope>NUCLEOTIDE SEQUENCE [LARGE SCALE GENOMIC DNA]</scope>
    <source>
        <strain evidence="1">Ma_SC_T_19800800_S464</strain>
    </source>
</reference>
<name>A0A552DL15_MICAE</name>
<dbReference type="EMBL" id="SFBL01000161">
    <property type="protein sequence ID" value="TRU22919.1"/>
    <property type="molecule type" value="Genomic_DNA"/>
</dbReference>
<accession>A0A552DL15</accession>
<evidence type="ECO:0000313" key="2">
    <source>
        <dbReference type="Proteomes" id="UP000319313"/>
    </source>
</evidence>
<evidence type="ECO:0000313" key="1">
    <source>
        <dbReference type="EMBL" id="TRU22919.1"/>
    </source>
</evidence>